<gene>
    <name evidence="2" type="ORF">H9K76_15765</name>
</gene>
<reference evidence="2 3" key="1">
    <citation type="submission" date="2020-08" db="EMBL/GenBank/DDBJ databases">
        <title>Genome sequence of Diaphorobacter ruginosibacter DSM 27467T.</title>
        <authorList>
            <person name="Hyun D.-W."/>
            <person name="Bae J.-W."/>
        </authorList>
    </citation>
    <scope>NUCLEOTIDE SEQUENCE [LARGE SCALE GENOMIC DNA]</scope>
    <source>
        <strain evidence="2 3">DSM 27467</strain>
    </source>
</reference>
<dbReference type="KEGG" id="drg:H9K76_15765"/>
<dbReference type="GO" id="GO:0006974">
    <property type="term" value="P:DNA damage response"/>
    <property type="evidence" value="ECO:0007669"/>
    <property type="project" value="TreeGrafter"/>
</dbReference>
<evidence type="ECO:0000256" key="1">
    <source>
        <dbReference type="SAM" id="SignalP"/>
    </source>
</evidence>
<dbReference type="Gene3D" id="3.30.70.2970">
    <property type="entry name" value="Protein of unknown function (DUF541), domain 2"/>
    <property type="match status" value="1"/>
</dbReference>
<dbReference type="RefSeq" id="WP_187596301.1">
    <property type="nucleotide sequence ID" value="NZ_CP060714.1"/>
</dbReference>
<accession>A0A7G9RKA5</accession>
<dbReference type="InterPro" id="IPR052022">
    <property type="entry name" value="26kDa_periplasmic_antigen"/>
</dbReference>
<proteinExistence type="predicted"/>
<keyword evidence="3" id="KW-1185">Reference proteome</keyword>
<protein>
    <submittedName>
        <fullName evidence="2">SIMPL domain-containing protein</fullName>
    </submittedName>
</protein>
<dbReference type="PANTHER" id="PTHR34387">
    <property type="entry name" value="SLR1258 PROTEIN"/>
    <property type="match status" value="1"/>
</dbReference>
<evidence type="ECO:0000313" key="2">
    <source>
        <dbReference type="EMBL" id="QNN56030.1"/>
    </source>
</evidence>
<name>A0A7G9RKA5_9BURK</name>
<evidence type="ECO:0000313" key="3">
    <source>
        <dbReference type="Proteomes" id="UP000515811"/>
    </source>
</evidence>
<organism evidence="2 3">
    <name type="scientific">Diaphorobacter ruginosibacter</name>
    <dbReference type="NCBI Taxonomy" id="1715720"/>
    <lineage>
        <taxon>Bacteria</taxon>
        <taxon>Pseudomonadati</taxon>
        <taxon>Pseudomonadota</taxon>
        <taxon>Betaproteobacteria</taxon>
        <taxon>Burkholderiales</taxon>
        <taxon>Comamonadaceae</taxon>
        <taxon>Diaphorobacter</taxon>
    </lineage>
</organism>
<dbReference type="PANTHER" id="PTHR34387:SF1">
    <property type="entry name" value="PERIPLASMIC IMMUNOGENIC PROTEIN"/>
    <property type="match status" value="1"/>
</dbReference>
<dbReference type="AlphaFoldDB" id="A0A7G9RKA5"/>
<dbReference type="Gene3D" id="3.30.110.170">
    <property type="entry name" value="Protein of unknown function (DUF541), domain 1"/>
    <property type="match status" value="1"/>
</dbReference>
<dbReference type="Proteomes" id="UP000515811">
    <property type="component" value="Chromosome"/>
</dbReference>
<dbReference type="Pfam" id="PF04402">
    <property type="entry name" value="SIMPL"/>
    <property type="match status" value="1"/>
</dbReference>
<feature type="chain" id="PRO_5028819880" evidence="1">
    <location>
        <begin position="24"/>
        <end position="244"/>
    </location>
</feature>
<dbReference type="EMBL" id="CP060714">
    <property type="protein sequence ID" value="QNN56030.1"/>
    <property type="molecule type" value="Genomic_DNA"/>
</dbReference>
<dbReference type="InterPro" id="IPR007497">
    <property type="entry name" value="SIMPL/DUF541"/>
</dbReference>
<feature type="signal peptide" evidence="1">
    <location>
        <begin position="1"/>
        <end position="23"/>
    </location>
</feature>
<sequence>MTSKAVKTIAATAALLCAGAVFAQNANGTGGNAVPQNVLQLSASGTVEVQQDVLSIHMSTTKEGADAASVQAQLKQILDAALTQAKRDAKPQQMDVRSGDFSLYPRSGKDGKITGWQGRAEVVLEGKDFARITTAAGAIQNMTTSSVSFNLSREAREKVESEAQAKAIAAFKDRATEIAKNFGFSSYTLREVSVNDNGTVFNPPMASMRANGAMYKSSMDSAPVPVEAGKAQVVVTVSGSVQLR</sequence>
<keyword evidence="1" id="KW-0732">Signal</keyword>